<protein>
    <submittedName>
        <fullName evidence="1">Uncharacterized protein</fullName>
    </submittedName>
</protein>
<feature type="non-terminal residue" evidence="1">
    <location>
        <position position="270"/>
    </location>
</feature>
<evidence type="ECO:0000313" key="1">
    <source>
        <dbReference type="EMBL" id="GAI22577.1"/>
    </source>
</evidence>
<comment type="caution">
    <text evidence="1">The sequence shown here is derived from an EMBL/GenBank/DDBJ whole genome shotgun (WGS) entry which is preliminary data.</text>
</comment>
<dbReference type="InterPro" id="IPR017850">
    <property type="entry name" value="Alkaline_phosphatase_core_sf"/>
</dbReference>
<dbReference type="Pfam" id="PF08665">
    <property type="entry name" value="PglZ"/>
    <property type="match status" value="1"/>
</dbReference>
<gene>
    <name evidence="1" type="ORF">S06H3_37316</name>
</gene>
<name>X1LT89_9ZZZZ</name>
<dbReference type="EMBL" id="BARV01022663">
    <property type="protein sequence ID" value="GAI22577.1"/>
    <property type="molecule type" value="Genomic_DNA"/>
</dbReference>
<feature type="non-terminal residue" evidence="1">
    <location>
        <position position="1"/>
    </location>
</feature>
<accession>X1LT89</accession>
<sequence length="270" mass="30866">IEKSFREFILSDYDRIIIGSTDSHPLSVDKILPNISKRIAAGDNVALLVFDGMGIDQWEIIKQYLTSRSLVVKTESSVYAMLPTLTKYSRWSIFSGMAPNEFVTSKRGAQEKSLFTDFWKLNDLNSEDVIFLHLVPDLTRLQKQDESMSRFMSGVREETRVIGVVFSFIDKMLHGPYDLDVGKKFLYQGIEKFLESSCLAEIFTILQKHGYKTYVTSDHGNLVATGNGVRDSKYLVETRGKRCLVYDRKVLAEEKQKRGDVTLFSSRFIP</sequence>
<reference evidence="1" key="1">
    <citation type="journal article" date="2014" name="Front. Microbiol.">
        <title>High frequency of phylogenetically diverse reductive dehalogenase-homologous genes in deep subseafloor sedimentary metagenomes.</title>
        <authorList>
            <person name="Kawai M."/>
            <person name="Futagami T."/>
            <person name="Toyoda A."/>
            <person name="Takaki Y."/>
            <person name="Nishi S."/>
            <person name="Hori S."/>
            <person name="Arai W."/>
            <person name="Tsubouchi T."/>
            <person name="Morono Y."/>
            <person name="Uchiyama I."/>
            <person name="Ito T."/>
            <person name="Fujiyama A."/>
            <person name="Inagaki F."/>
            <person name="Takami H."/>
        </authorList>
    </citation>
    <scope>NUCLEOTIDE SEQUENCE</scope>
    <source>
        <strain evidence="1">Expedition CK06-06</strain>
    </source>
</reference>
<organism evidence="1">
    <name type="scientific">marine sediment metagenome</name>
    <dbReference type="NCBI Taxonomy" id="412755"/>
    <lineage>
        <taxon>unclassified sequences</taxon>
        <taxon>metagenomes</taxon>
        <taxon>ecological metagenomes</taxon>
    </lineage>
</organism>
<dbReference type="AlphaFoldDB" id="X1LT89"/>
<proteinExistence type="predicted"/>
<dbReference type="SUPFAM" id="SSF53649">
    <property type="entry name" value="Alkaline phosphatase-like"/>
    <property type="match status" value="1"/>
</dbReference>